<keyword evidence="1" id="KW-0472">Membrane</keyword>
<feature type="domain" description="Prepilin type IV endopeptidase peptidase" evidence="2">
    <location>
        <begin position="4"/>
        <end position="109"/>
    </location>
</feature>
<dbReference type="RefSeq" id="WP_073167810.1">
    <property type="nucleotide sequence ID" value="NZ_FRDA01000007.1"/>
</dbReference>
<feature type="transmembrane region" description="Helical" evidence="1">
    <location>
        <begin position="24"/>
        <end position="42"/>
    </location>
</feature>
<evidence type="ECO:0000256" key="1">
    <source>
        <dbReference type="SAM" id="Phobius"/>
    </source>
</evidence>
<dbReference type="STRING" id="1190415.SAMN05216593_10747"/>
<evidence type="ECO:0000259" key="2">
    <source>
        <dbReference type="Pfam" id="PF01478"/>
    </source>
</evidence>
<dbReference type="GO" id="GO:0004190">
    <property type="term" value="F:aspartic-type endopeptidase activity"/>
    <property type="evidence" value="ECO:0007669"/>
    <property type="project" value="InterPro"/>
</dbReference>
<keyword evidence="1" id="KW-1133">Transmembrane helix</keyword>
<reference evidence="3 4" key="1">
    <citation type="submission" date="2016-11" db="EMBL/GenBank/DDBJ databases">
        <authorList>
            <person name="Jaros S."/>
            <person name="Januszkiewicz K."/>
            <person name="Wedrychowicz H."/>
        </authorList>
    </citation>
    <scope>NUCLEOTIDE SEQUENCE [LARGE SCALE GENOMIC DNA]</scope>
    <source>
        <strain evidence="3 4">LMG 26898</strain>
    </source>
</reference>
<dbReference type="GO" id="GO:0016020">
    <property type="term" value="C:membrane"/>
    <property type="evidence" value="ECO:0007669"/>
    <property type="project" value="InterPro"/>
</dbReference>
<dbReference type="EMBL" id="FRDA01000007">
    <property type="protein sequence ID" value="SHN07812.1"/>
    <property type="molecule type" value="Genomic_DNA"/>
</dbReference>
<keyword evidence="1" id="KW-0812">Transmembrane</keyword>
<dbReference type="Pfam" id="PF01478">
    <property type="entry name" value="Peptidase_A24"/>
    <property type="match status" value="1"/>
</dbReference>
<dbReference type="Proteomes" id="UP000183983">
    <property type="component" value="Unassembled WGS sequence"/>
</dbReference>
<dbReference type="InterPro" id="IPR000045">
    <property type="entry name" value="Prepilin_IV_endopep_pep"/>
</dbReference>
<evidence type="ECO:0000313" key="3">
    <source>
        <dbReference type="EMBL" id="SHN07812.1"/>
    </source>
</evidence>
<proteinExistence type="predicted"/>
<dbReference type="OrthoDB" id="5600918at2"/>
<accession>A0A1M7NUU0</accession>
<feature type="transmembrane region" description="Helical" evidence="1">
    <location>
        <begin position="54"/>
        <end position="72"/>
    </location>
</feature>
<feature type="transmembrane region" description="Helical" evidence="1">
    <location>
        <begin position="137"/>
        <end position="155"/>
    </location>
</feature>
<name>A0A1M7NUU0_9PSED</name>
<feature type="transmembrane region" description="Helical" evidence="1">
    <location>
        <begin position="92"/>
        <end position="116"/>
    </location>
</feature>
<sequence>MDLFFLLTWFAVCAEQDARKKEISNWLTVGIAALALVFLACTGHTWTGANPNDAGLAAVIALALTLPGHALRKLGAADVKLLLALALASDTLYLLGTFIGAAIALAAWAMAGQYLWSLLNQRLTRRYLLMRPGMTNKYPFSPFLFIGLATVSLLIR</sequence>
<evidence type="ECO:0000313" key="4">
    <source>
        <dbReference type="Proteomes" id="UP000183983"/>
    </source>
</evidence>
<dbReference type="AlphaFoldDB" id="A0A1M7NUU0"/>
<protein>
    <submittedName>
        <fullName evidence="3">Prepilin peptidase CpaA</fullName>
    </submittedName>
</protein>
<organism evidence="3 4">
    <name type="scientific">Pseudomonas asturiensis</name>
    <dbReference type="NCBI Taxonomy" id="1190415"/>
    <lineage>
        <taxon>Bacteria</taxon>
        <taxon>Pseudomonadati</taxon>
        <taxon>Pseudomonadota</taxon>
        <taxon>Gammaproteobacteria</taxon>
        <taxon>Pseudomonadales</taxon>
        <taxon>Pseudomonadaceae</taxon>
        <taxon>Pseudomonas</taxon>
    </lineage>
</organism>
<gene>
    <name evidence="3" type="ORF">SAMN05216593_10747</name>
</gene>
<dbReference type="Gene3D" id="1.20.120.1220">
    <property type="match status" value="1"/>
</dbReference>